<dbReference type="Proteomes" id="UP001168972">
    <property type="component" value="Unassembled WGS sequence"/>
</dbReference>
<reference evidence="1" key="2">
    <citation type="submission" date="2023-03" db="EMBL/GenBank/DDBJ databases">
        <authorList>
            <person name="Inwood S.N."/>
            <person name="Skelly J.G."/>
            <person name="Guhlin J."/>
            <person name="Harrop T.W.R."/>
            <person name="Goldson S.G."/>
            <person name="Dearden P.K."/>
        </authorList>
    </citation>
    <scope>NUCLEOTIDE SEQUENCE</scope>
    <source>
        <strain evidence="1">Lincoln</strain>
        <tissue evidence="1">Whole body</tissue>
    </source>
</reference>
<proteinExistence type="predicted"/>
<comment type="caution">
    <text evidence="1">The sequence shown here is derived from an EMBL/GenBank/DDBJ whole genome shotgun (WGS) entry which is preliminary data.</text>
</comment>
<organism evidence="1 2">
    <name type="scientific">Microctonus hyperodae</name>
    <name type="common">Parasitoid wasp</name>
    <dbReference type="NCBI Taxonomy" id="165561"/>
    <lineage>
        <taxon>Eukaryota</taxon>
        <taxon>Metazoa</taxon>
        <taxon>Ecdysozoa</taxon>
        <taxon>Arthropoda</taxon>
        <taxon>Hexapoda</taxon>
        <taxon>Insecta</taxon>
        <taxon>Pterygota</taxon>
        <taxon>Neoptera</taxon>
        <taxon>Endopterygota</taxon>
        <taxon>Hymenoptera</taxon>
        <taxon>Apocrita</taxon>
        <taxon>Ichneumonoidea</taxon>
        <taxon>Braconidae</taxon>
        <taxon>Euphorinae</taxon>
        <taxon>Microctonus</taxon>
    </lineage>
</organism>
<dbReference type="AlphaFoldDB" id="A0AA39KP00"/>
<gene>
    <name evidence="1" type="ORF">PV327_002193</name>
</gene>
<sequence length="64" mass="7198">MFSSWGYHSMVDGTNIDGLAPLSPSTDSDEDAPADMVACDIRRRNSTKRHGRFTPLIANRQRFK</sequence>
<dbReference type="EMBL" id="JAQQBR010001831">
    <property type="protein sequence ID" value="KAK0168387.1"/>
    <property type="molecule type" value="Genomic_DNA"/>
</dbReference>
<evidence type="ECO:0000313" key="2">
    <source>
        <dbReference type="Proteomes" id="UP001168972"/>
    </source>
</evidence>
<evidence type="ECO:0000313" key="1">
    <source>
        <dbReference type="EMBL" id="KAK0168387.1"/>
    </source>
</evidence>
<accession>A0AA39KP00</accession>
<feature type="non-terminal residue" evidence="1">
    <location>
        <position position="1"/>
    </location>
</feature>
<protein>
    <submittedName>
        <fullName evidence="1">Uncharacterized protein</fullName>
    </submittedName>
</protein>
<reference evidence="1" key="1">
    <citation type="journal article" date="2023" name="bioRxiv">
        <title>Scaffold-level genome assemblies of two parasitoid biocontrol wasps reveal the parthenogenesis mechanism and an associated novel virus.</title>
        <authorList>
            <person name="Inwood S."/>
            <person name="Skelly J."/>
            <person name="Guhlin J."/>
            <person name="Harrop T."/>
            <person name="Goldson S."/>
            <person name="Dearden P."/>
        </authorList>
    </citation>
    <scope>NUCLEOTIDE SEQUENCE</scope>
    <source>
        <strain evidence="1">Lincoln</strain>
        <tissue evidence="1">Whole body</tissue>
    </source>
</reference>
<name>A0AA39KP00_MICHY</name>
<keyword evidence="2" id="KW-1185">Reference proteome</keyword>